<accession>A0AAF0CV82</accession>
<dbReference type="AlphaFoldDB" id="A0AAF0CV82"/>
<proteinExistence type="predicted"/>
<gene>
    <name evidence="1" type="ORF">OL234_00890</name>
</gene>
<evidence type="ECO:0000313" key="1">
    <source>
        <dbReference type="EMBL" id="WEG73496.1"/>
    </source>
</evidence>
<dbReference type="EMBL" id="CP110232">
    <property type="protein sequence ID" value="WEG73496.1"/>
    <property type="molecule type" value="Genomic_DNA"/>
</dbReference>
<organism evidence="1 2">
    <name type="scientific">Vagococcus intermedius</name>
    <dbReference type="NCBI Taxonomy" id="2991418"/>
    <lineage>
        <taxon>Bacteria</taxon>
        <taxon>Bacillati</taxon>
        <taxon>Bacillota</taxon>
        <taxon>Bacilli</taxon>
        <taxon>Lactobacillales</taxon>
        <taxon>Enterococcaceae</taxon>
        <taxon>Vagococcus</taxon>
    </lineage>
</organism>
<reference evidence="1" key="1">
    <citation type="submission" date="2022-10" db="EMBL/GenBank/DDBJ databases">
        <title>Vagococcus sp. isolated from poultry meat.</title>
        <authorList>
            <person name="Johansson P."/>
            <person name="Bjorkroth J."/>
        </authorList>
    </citation>
    <scope>NUCLEOTIDE SEQUENCE</scope>
    <source>
        <strain evidence="1">STAA11</strain>
    </source>
</reference>
<dbReference type="Proteomes" id="UP001179647">
    <property type="component" value="Chromosome"/>
</dbReference>
<protein>
    <submittedName>
        <fullName evidence="1">Uncharacterized protein</fullName>
    </submittedName>
</protein>
<dbReference type="RefSeq" id="WP_275469295.1">
    <property type="nucleotide sequence ID" value="NZ_CP110232.1"/>
</dbReference>
<evidence type="ECO:0000313" key="2">
    <source>
        <dbReference type="Proteomes" id="UP001179647"/>
    </source>
</evidence>
<keyword evidence="2" id="KW-1185">Reference proteome</keyword>
<name>A0AAF0CV82_9ENTE</name>
<dbReference type="KEGG" id="vie:OL234_00890"/>
<sequence length="165" mass="18079">MNNTLSITNVYANQLKFDVTKTINGETIKIPNDILVSKCKVAPKFVKSGDKYVATDEVKHIEIIGVDSQLAKLLEQQGHAPSSLQSIVILLDATQENIELGNKLVAEIDGTQNESIISVHNYYATSKIIDTGRYQNIGFDLRATTATQVPITTTKSLDNSQKATK</sequence>